<keyword evidence="8" id="KW-1185">Reference proteome</keyword>
<evidence type="ECO:0000256" key="2">
    <source>
        <dbReference type="ARBA" id="ARBA00022475"/>
    </source>
</evidence>
<dbReference type="PROSITE" id="PS50190">
    <property type="entry name" value="SEC7"/>
    <property type="match status" value="1"/>
</dbReference>
<dbReference type="Gene3D" id="1.10.1000.11">
    <property type="entry name" value="Arf Nucleotide-binding Site Opener,domain 2"/>
    <property type="match status" value="1"/>
</dbReference>
<dbReference type="PANTHER" id="PTHR10663:SF376">
    <property type="entry name" value="PH AND SEC7 DOMAIN-CONTAINING PROTEIN"/>
    <property type="match status" value="1"/>
</dbReference>
<dbReference type="SUPFAM" id="SSF50729">
    <property type="entry name" value="PH domain-like"/>
    <property type="match status" value="1"/>
</dbReference>
<dbReference type="Proteomes" id="UP000036681">
    <property type="component" value="Unplaced"/>
</dbReference>
<dbReference type="PROSITE" id="PS50003">
    <property type="entry name" value="PH_DOMAIN"/>
    <property type="match status" value="1"/>
</dbReference>
<organism evidence="8 9">
    <name type="scientific">Ascaris lumbricoides</name>
    <name type="common">Giant roundworm</name>
    <dbReference type="NCBI Taxonomy" id="6252"/>
    <lineage>
        <taxon>Eukaryota</taxon>
        <taxon>Metazoa</taxon>
        <taxon>Ecdysozoa</taxon>
        <taxon>Nematoda</taxon>
        <taxon>Chromadorea</taxon>
        <taxon>Rhabditida</taxon>
        <taxon>Spirurina</taxon>
        <taxon>Ascaridomorpha</taxon>
        <taxon>Ascaridoidea</taxon>
        <taxon>Ascarididae</taxon>
        <taxon>Ascaris</taxon>
    </lineage>
</organism>
<name>A0A0M3HXP8_ASCLU</name>
<dbReference type="GO" id="GO:0005543">
    <property type="term" value="F:phospholipid binding"/>
    <property type="evidence" value="ECO:0007669"/>
    <property type="project" value="InterPro"/>
</dbReference>
<dbReference type="InterPro" id="IPR001605">
    <property type="entry name" value="PH_dom-spectrin-type"/>
</dbReference>
<reference evidence="9" key="1">
    <citation type="submission" date="2016-05" db="UniProtKB">
        <authorList>
            <consortium name="WormBaseParasite"/>
        </authorList>
    </citation>
    <scope>IDENTIFICATION</scope>
</reference>
<dbReference type="GO" id="GO:0005886">
    <property type="term" value="C:plasma membrane"/>
    <property type="evidence" value="ECO:0007669"/>
    <property type="project" value="UniProtKB-SubCell"/>
</dbReference>
<feature type="domain" description="PH" evidence="6">
    <location>
        <begin position="453"/>
        <end position="565"/>
    </location>
</feature>
<evidence type="ECO:0000259" key="6">
    <source>
        <dbReference type="PROSITE" id="PS50003"/>
    </source>
</evidence>
<proteinExistence type="predicted"/>
<comment type="subcellular location">
    <subcellularLocation>
        <location evidence="1">Cell membrane</location>
    </subcellularLocation>
</comment>
<dbReference type="FunFam" id="2.30.29.30:FF:000267">
    <property type="entry name" value="PH and SEC7 domain-containing protein 4"/>
    <property type="match status" value="1"/>
</dbReference>
<dbReference type="Gene3D" id="2.30.29.30">
    <property type="entry name" value="Pleckstrin-homology domain (PH domain)/Phosphotyrosine-binding domain (PTB)"/>
    <property type="match status" value="1"/>
</dbReference>
<feature type="domain" description="SEC7" evidence="7">
    <location>
        <begin position="222"/>
        <end position="403"/>
    </location>
</feature>
<dbReference type="SUPFAM" id="SSF48425">
    <property type="entry name" value="Sec7 domain"/>
    <property type="match status" value="1"/>
</dbReference>
<feature type="region of interest" description="Disordered" evidence="5">
    <location>
        <begin position="408"/>
        <end position="445"/>
    </location>
</feature>
<feature type="region of interest" description="Disordered" evidence="5">
    <location>
        <begin position="102"/>
        <end position="141"/>
    </location>
</feature>
<evidence type="ECO:0000259" key="7">
    <source>
        <dbReference type="PROSITE" id="PS50190"/>
    </source>
</evidence>
<dbReference type="InterPro" id="IPR000904">
    <property type="entry name" value="Sec7_dom"/>
</dbReference>
<keyword evidence="4" id="KW-0472">Membrane</keyword>
<dbReference type="Pfam" id="PF01369">
    <property type="entry name" value="Sec7"/>
    <property type="match status" value="1"/>
</dbReference>
<feature type="region of interest" description="Disordered" evidence="5">
    <location>
        <begin position="714"/>
        <end position="744"/>
    </location>
</feature>
<dbReference type="Pfam" id="PF15410">
    <property type="entry name" value="PH_9"/>
    <property type="match status" value="1"/>
</dbReference>
<dbReference type="GO" id="GO:0032012">
    <property type="term" value="P:regulation of ARF protein signal transduction"/>
    <property type="evidence" value="ECO:0007669"/>
    <property type="project" value="InterPro"/>
</dbReference>
<dbReference type="SMART" id="SM00233">
    <property type="entry name" value="PH"/>
    <property type="match status" value="1"/>
</dbReference>
<evidence type="ECO:0000313" key="9">
    <source>
        <dbReference type="WBParaSite" id="ALUE_0000814401-mRNA-1"/>
    </source>
</evidence>
<dbReference type="PRINTS" id="PR00683">
    <property type="entry name" value="SPECTRINPH"/>
</dbReference>
<evidence type="ECO:0000256" key="5">
    <source>
        <dbReference type="SAM" id="MobiDB-lite"/>
    </source>
</evidence>
<dbReference type="CDD" id="cd13295">
    <property type="entry name" value="PH_EFA6"/>
    <property type="match status" value="1"/>
</dbReference>
<dbReference type="AlphaFoldDB" id="A0A0M3HXP8"/>
<keyword evidence="2" id="KW-1003">Cell membrane</keyword>
<evidence type="ECO:0000256" key="1">
    <source>
        <dbReference type="ARBA" id="ARBA00004236"/>
    </source>
</evidence>
<dbReference type="InterPro" id="IPR011993">
    <property type="entry name" value="PH-like_dom_sf"/>
</dbReference>
<dbReference type="InterPro" id="IPR035999">
    <property type="entry name" value="Sec7_dom_sf"/>
</dbReference>
<protein>
    <submittedName>
        <fullName evidence="9">SEC7 domain-containing protein</fullName>
    </submittedName>
</protein>
<dbReference type="CDD" id="cd00171">
    <property type="entry name" value="Sec7"/>
    <property type="match status" value="1"/>
</dbReference>
<dbReference type="WBParaSite" id="ALUE_0000814401-mRNA-1">
    <property type="protein sequence ID" value="ALUE_0000814401-mRNA-1"/>
    <property type="gene ID" value="ALUE_0000814401"/>
</dbReference>
<dbReference type="InterPro" id="IPR041681">
    <property type="entry name" value="PH_9"/>
</dbReference>
<dbReference type="InterPro" id="IPR001849">
    <property type="entry name" value="PH_domain"/>
</dbReference>
<keyword evidence="3" id="KW-0344">Guanine-nucleotide releasing factor</keyword>
<dbReference type="SMART" id="SM00222">
    <property type="entry name" value="Sec7"/>
    <property type="match status" value="1"/>
</dbReference>
<sequence>MEALRLHGSTATCYGLDKHSHGTWPRVNVMVEHARMTEVLMGRDPSREMPSREVSSSSVRSGPPRYEAFLMTGEKMLNLDHKISPRYAEIYGEQLPPSVAVGETPLRRGPFDDYPSQQQKTAARRFNPESAVPASQSDNGLNAHTLNTAVCAALGNEQQSSVTVNVDAAPESGDVRGSDLTVSSAVSSQFSLTSVTHSPAIERRVNANSQPLQMSSSEPCSPAKGAIPIISNFVSTVTCPSPPHEADHKSEVESEASSRLAKRLYALDGFRKCDVAAHLSKTNDFGVAVADEYCALFNFLGIRLDVAIREFLSRFCLIGETQERARILEHFAKRYHQCNPTLFHSADQVHALTCALLLLNSDLHGDNAGSRMSSREFIDNISQTEHNFDRTLLKTLYGSIKEQPIKWAEEDNEVEPNGELSANGSASKMGANNKKKRKSLTKSKSVVGQDDQIEYKAGWVMRKCVYDRDGSRTPFGRRGWRMMYARVRGMVLYLHKNENGFKRGRYETFNNAILLHHSFAERARDYAKKQHVFRLRTANLGEFLFETSDPNEVQRWIDTINYVAAAFSSPALPAAVSSTATAFHKPLLPSAPSKLSIPEQLRAHEEKELEMRQALEDLMKEAPPLNAKGHVVQQFFYKERYLYQERQRYELYVLVLRARLSALSPTNSMTIRVDGSVTTSLLRAGNEASARCVTCTPHAKTVCCTDVVEEDPEAEAKAEDENFAARAGETSEGSDEDKSSYKEAIAASPNAVKLGATE</sequence>
<dbReference type="InterPro" id="IPR023394">
    <property type="entry name" value="Sec7_C_sf"/>
</dbReference>
<evidence type="ECO:0000256" key="4">
    <source>
        <dbReference type="ARBA" id="ARBA00023136"/>
    </source>
</evidence>
<dbReference type="PANTHER" id="PTHR10663">
    <property type="entry name" value="GUANYL-NUCLEOTIDE EXCHANGE FACTOR"/>
    <property type="match status" value="1"/>
</dbReference>
<accession>A0A0M3HXP8</accession>
<dbReference type="GO" id="GO:0005085">
    <property type="term" value="F:guanyl-nucleotide exchange factor activity"/>
    <property type="evidence" value="ECO:0007669"/>
    <property type="project" value="UniProtKB-KW"/>
</dbReference>
<evidence type="ECO:0000256" key="3">
    <source>
        <dbReference type="ARBA" id="ARBA00022658"/>
    </source>
</evidence>
<evidence type="ECO:0000313" key="8">
    <source>
        <dbReference type="Proteomes" id="UP000036681"/>
    </source>
</evidence>